<keyword evidence="1" id="KW-0808">Transferase</keyword>
<dbReference type="PANTHER" id="PTHR43289:SF34">
    <property type="entry name" value="SERINE_THREONINE-PROTEIN KINASE YBDM-RELATED"/>
    <property type="match status" value="1"/>
</dbReference>
<dbReference type="PROSITE" id="PS50011">
    <property type="entry name" value="PROTEIN_KINASE_DOM"/>
    <property type="match status" value="1"/>
</dbReference>
<dbReference type="Pfam" id="PF00069">
    <property type="entry name" value="Pkinase"/>
    <property type="match status" value="1"/>
</dbReference>
<dbReference type="PROSITE" id="PS00107">
    <property type="entry name" value="PROTEIN_KINASE_ATP"/>
    <property type="match status" value="1"/>
</dbReference>
<feature type="compositionally biased region" description="Basic and acidic residues" evidence="6">
    <location>
        <begin position="306"/>
        <end position="316"/>
    </location>
</feature>
<feature type="domain" description="Protein kinase" evidence="7">
    <location>
        <begin position="34"/>
        <end position="293"/>
    </location>
</feature>
<reference evidence="8" key="1">
    <citation type="journal article" date="2014" name="Int. J. Syst. Evol. Microbiol.">
        <title>Complete genome sequence of Corynebacterium casei LMG S-19264T (=DSM 44701T), isolated from a smear-ripened cheese.</title>
        <authorList>
            <consortium name="US DOE Joint Genome Institute (JGI-PGF)"/>
            <person name="Walter F."/>
            <person name="Albersmeier A."/>
            <person name="Kalinowski J."/>
            <person name="Ruckert C."/>
        </authorList>
    </citation>
    <scope>NUCLEOTIDE SEQUENCE</scope>
    <source>
        <strain evidence="8">CGMCC 1.12997</strain>
    </source>
</reference>
<keyword evidence="3" id="KW-0418">Kinase</keyword>
<dbReference type="InterPro" id="IPR000719">
    <property type="entry name" value="Prot_kinase_dom"/>
</dbReference>
<feature type="binding site" evidence="5">
    <location>
        <position position="63"/>
    </location>
    <ligand>
        <name>ATP</name>
        <dbReference type="ChEBI" id="CHEBI:30616"/>
    </ligand>
</feature>
<dbReference type="Gene3D" id="1.10.510.10">
    <property type="entry name" value="Transferase(Phosphotransferase) domain 1"/>
    <property type="match status" value="1"/>
</dbReference>
<keyword evidence="9" id="KW-1185">Reference proteome</keyword>
<name>A0A917H523_9BACT</name>
<feature type="region of interest" description="Disordered" evidence="6">
    <location>
        <begin position="302"/>
        <end position="330"/>
    </location>
</feature>
<evidence type="ECO:0000313" key="8">
    <source>
        <dbReference type="EMBL" id="GGG67733.1"/>
    </source>
</evidence>
<evidence type="ECO:0000256" key="3">
    <source>
        <dbReference type="ARBA" id="ARBA00022777"/>
    </source>
</evidence>
<dbReference type="EMBL" id="BMGT01000001">
    <property type="protein sequence ID" value="GGG67733.1"/>
    <property type="molecule type" value="Genomic_DNA"/>
</dbReference>
<accession>A0A917H523</accession>
<dbReference type="AlphaFoldDB" id="A0A917H523"/>
<comment type="caution">
    <text evidence="8">The sequence shown here is derived from an EMBL/GenBank/DDBJ whole genome shotgun (WGS) entry which is preliminary data.</text>
</comment>
<protein>
    <recommendedName>
        <fullName evidence="7">Protein kinase domain-containing protein</fullName>
    </recommendedName>
</protein>
<dbReference type="InterPro" id="IPR017441">
    <property type="entry name" value="Protein_kinase_ATP_BS"/>
</dbReference>
<dbReference type="CDD" id="cd14014">
    <property type="entry name" value="STKc_PknB_like"/>
    <property type="match status" value="1"/>
</dbReference>
<dbReference type="GO" id="GO:0005524">
    <property type="term" value="F:ATP binding"/>
    <property type="evidence" value="ECO:0007669"/>
    <property type="project" value="UniProtKB-UniRule"/>
</dbReference>
<evidence type="ECO:0000256" key="5">
    <source>
        <dbReference type="PROSITE-ProRule" id="PRU10141"/>
    </source>
</evidence>
<dbReference type="SUPFAM" id="SSF56112">
    <property type="entry name" value="Protein kinase-like (PK-like)"/>
    <property type="match status" value="1"/>
</dbReference>
<keyword evidence="2 5" id="KW-0547">Nucleotide-binding</keyword>
<dbReference type="Gene3D" id="3.30.200.20">
    <property type="entry name" value="Phosphorylase Kinase, domain 1"/>
    <property type="match status" value="1"/>
</dbReference>
<reference evidence="8" key="2">
    <citation type="submission" date="2020-09" db="EMBL/GenBank/DDBJ databases">
        <authorList>
            <person name="Sun Q."/>
            <person name="Zhou Y."/>
        </authorList>
    </citation>
    <scope>NUCLEOTIDE SEQUENCE</scope>
    <source>
        <strain evidence="8">CGMCC 1.12997</strain>
    </source>
</reference>
<proteinExistence type="predicted"/>
<evidence type="ECO:0000256" key="6">
    <source>
        <dbReference type="SAM" id="MobiDB-lite"/>
    </source>
</evidence>
<dbReference type="InterPro" id="IPR011009">
    <property type="entry name" value="Kinase-like_dom_sf"/>
</dbReference>
<evidence type="ECO:0000256" key="1">
    <source>
        <dbReference type="ARBA" id="ARBA00022679"/>
    </source>
</evidence>
<dbReference type="RefSeq" id="WP_188552743.1">
    <property type="nucleotide sequence ID" value="NZ_BMGT01000001.1"/>
</dbReference>
<evidence type="ECO:0000256" key="2">
    <source>
        <dbReference type="ARBA" id="ARBA00022741"/>
    </source>
</evidence>
<dbReference type="Proteomes" id="UP000647241">
    <property type="component" value="Unassembled WGS sequence"/>
</dbReference>
<evidence type="ECO:0000259" key="7">
    <source>
        <dbReference type="PROSITE" id="PS50011"/>
    </source>
</evidence>
<organism evidence="8 9">
    <name type="scientific">Edaphobacter dinghuensis</name>
    <dbReference type="NCBI Taxonomy" id="1560005"/>
    <lineage>
        <taxon>Bacteria</taxon>
        <taxon>Pseudomonadati</taxon>
        <taxon>Acidobacteriota</taxon>
        <taxon>Terriglobia</taxon>
        <taxon>Terriglobales</taxon>
        <taxon>Acidobacteriaceae</taxon>
        <taxon>Edaphobacter</taxon>
    </lineage>
</organism>
<evidence type="ECO:0000256" key="4">
    <source>
        <dbReference type="ARBA" id="ARBA00022840"/>
    </source>
</evidence>
<evidence type="ECO:0000313" key="9">
    <source>
        <dbReference type="Proteomes" id="UP000647241"/>
    </source>
</evidence>
<sequence length="330" mass="36542">MKTLIRKPGTARANAPLDTREIAARLAIIFAGRYQVLRLVGIGGMASVYLVRHRIHHGHFAVKVLHPAHVEQADLLARFRREGLLGARLAGHPNIVPVLDVGEADGLHYLVMPYIRGEDLDHLLARVGPLSFEDSILITTQLNEALLYTWSKGVIHCDLAPGNIRLNEFGQFLLVDFGLASLSRHSRTIPPSRTSHPGTPLYMSPEQILGDHVDIRSDLYALGAILYEMLTGKAAFHGNTLQEIEQNHLTPKLSFSHPRLAAHPGIKPLLQTLLALSPAQRFTDPIALQHALAHLVARPAQPSLRPEIEPERESTAPRRRLSFIKEKAQS</sequence>
<gene>
    <name evidence="8" type="ORF">GCM10011585_07090</name>
</gene>
<dbReference type="GO" id="GO:0004674">
    <property type="term" value="F:protein serine/threonine kinase activity"/>
    <property type="evidence" value="ECO:0007669"/>
    <property type="project" value="TreeGrafter"/>
</dbReference>
<dbReference type="PANTHER" id="PTHR43289">
    <property type="entry name" value="MITOGEN-ACTIVATED PROTEIN KINASE KINASE KINASE 20-RELATED"/>
    <property type="match status" value="1"/>
</dbReference>
<keyword evidence="4 5" id="KW-0067">ATP-binding</keyword>